<gene>
    <name evidence="6" type="ORF">BK138_22705</name>
</gene>
<evidence type="ECO:0008006" key="8">
    <source>
        <dbReference type="Google" id="ProtNLM"/>
    </source>
</evidence>
<name>A0A1R1EKA1_9BACL</name>
<comment type="cofactor">
    <cofactor evidence="1">
        <name>Mg(2+)</name>
        <dbReference type="ChEBI" id="CHEBI:18420"/>
    </cofactor>
</comment>
<dbReference type="SUPFAM" id="SSF88713">
    <property type="entry name" value="Glycoside hydrolase/deacetylase"/>
    <property type="match status" value="1"/>
</dbReference>
<keyword evidence="3" id="KW-0378">Hydrolase</keyword>
<dbReference type="PANTHER" id="PTHR31609:SF1">
    <property type="entry name" value="CARBOHYDRATE DEACETYLASE"/>
    <property type="match status" value="1"/>
</dbReference>
<dbReference type="Proteomes" id="UP000187172">
    <property type="component" value="Unassembled WGS sequence"/>
</dbReference>
<dbReference type="PANTHER" id="PTHR31609">
    <property type="entry name" value="YDJC DEACETYLASE FAMILY MEMBER"/>
    <property type="match status" value="1"/>
</dbReference>
<sequence>MAKRLIINCDDFGQSPAMNRAIMHLLEEGKVSSATIMAVAPGFEEAADWAARRQQPNVGLHLTLTSEFDALRWSSLTGHPSLHDAEGKQYRTVREFELGAETGAVVKEIDAQYERVKQAGIRISHVDNHMGSLYGMETGRSLLPQTFWKISRWGLPSRFFRYIHPDDPLLRSLSGIERPVAKAAALADTFGVPIPDYLLSHPFGLVEGETYDSFKRSIIAKLYALPEGVSETYIHPGAEDAWMLANIPQWEKRVWEFRLPFDDDFAYGLKDAGVELTHYGYVHEHLRRPRFRSAFRLIRELTRK</sequence>
<dbReference type="GO" id="GO:0019213">
    <property type="term" value="F:deacetylase activity"/>
    <property type="evidence" value="ECO:0007669"/>
    <property type="project" value="TreeGrafter"/>
</dbReference>
<proteinExistence type="predicted"/>
<evidence type="ECO:0000256" key="3">
    <source>
        <dbReference type="ARBA" id="ARBA00022801"/>
    </source>
</evidence>
<evidence type="ECO:0000256" key="1">
    <source>
        <dbReference type="ARBA" id="ARBA00001946"/>
    </source>
</evidence>
<keyword evidence="7" id="KW-1185">Reference proteome</keyword>
<dbReference type="InterPro" id="IPR011330">
    <property type="entry name" value="Glyco_hydro/deAcase_b/a-brl"/>
</dbReference>
<organism evidence="6 7">
    <name type="scientific">Paenibacillus rhizosphaerae</name>
    <dbReference type="NCBI Taxonomy" id="297318"/>
    <lineage>
        <taxon>Bacteria</taxon>
        <taxon>Bacillati</taxon>
        <taxon>Bacillota</taxon>
        <taxon>Bacilli</taxon>
        <taxon>Bacillales</taxon>
        <taxon>Paenibacillaceae</taxon>
        <taxon>Paenibacillus</taxon>
    </lineage>
</organism>
<dbReference type="EMBL" id="MRTP01000007">
    <property type="protein sequence ID" value="OMF52256.1"/>
    <property type="molecule type" value="Genomic_DNA"/>
</dbReference>
<dbReference type="GO" id="GO:0016787">
    <property type="term" value="F:hydrolase activity"/>
    <property type="evidence" value="ECO:0007669"/>
    <property type="project" value="UniProtKB-KW"/>
</dbReference>
<dbReference type="GO" id="GO:0046872">
    <property type="term" value="F:metal ion binding"/>
    <property type="evidence" value="ECO:0007669"/>
    <property type="project" value="UniProtKB-KW"/>
</dbReference>
<evidence type="ECO:0000256" key="5">
    <source>
        <dbReference type="ARBA" id="ARBA00023277"/>
    </source>
</evidence>
<dbReference type="STRING" id="297318.BK138_22705"/>
<keyword evidence="4" id="KW-0460">Magnesium</keyword>
<dbReference type="InterPro" id="IPR006879">
    <property type="entry name" value="YdjC-like"/>
</dbReference>
<dbReference type="RefSeq" id="WP_076173078.1">
    <property type="nucleotide sequence ID" value="NZ_MRTP01000007.1"/>
</dbReference>
<dbReference type="Gene3D" id="3.20.20.370">
    <property type="entry name" value="Glycoside hydrolase/deacetylase"/>
    <property type="match status" value="1"/>
</dbReference>
<evidence type="ECO:0000313" key="7">
    <source>
        <dbReference type="Proteomes" id="UP000187172"/>
    </source>
</evidence>
<dbReference type="CDD" id="cd10802">
    <property type="entry name" value="YdjC_TTHB029_like"/>
    <property type="match status" value="1"/>
</dbReference>
<evidence type="ECO:0000313" key="6">
    <source>
        <dbReference type="EMBL" id="OMF52256.1"/>
    </source>
</evidence>
<accession>A0A1R1EKA1</accession>
<reference evidence="6 7" key="1">
    <citation type="submission" date="2016-11" db="EMBL/GenBank/DDBJ databases">
        <title>Paenibacillus species isolates.</title>
        <authorList>
            <person name="Beno S.M."/>
        </authorList>
    </citation>
    <scope>NUCLEOTIDE SEQUENCE [LARGE SCALE GENOMIC DNA]</scope>
    <source>
        <strain evidence="6 7">FSL R5-0378</strain>
    </source>
</reference>
<evidence type="ECO:0000256" key="4">
    <source>
        <dbReference type="ARBA" id="ARBA00022842"/>
    </source>
</evidence>
<dbReference type="AlphaFoldDB" id="A0A1R1EKA1"/>
<evidence type="ECO:0000256" key="2">
    <source>
        <dbReference type="ARBA" id="ARBA00022723"/>
    </source>
</evidence>
<keyword evidence="2" id="KW-0479">Metal-binding</keyword>
<dbReference type="Pfam" id="PF04794">
    <property type="entry name" value="YdjC"/>
    <property type="match status" value="1"/>
</dbReference>
<keyword evidence="5" id="KW-0119">Carbohydrate metabolism</keyword>
<comment type="caution">
    <text evidence="6">The sequence shown here is derived from an EMBL/GenBank/DDBJ whole genome shotgun (WGS) entry which is preliminary data.</text>
</comment>
<dbReference type="GO" id="GO:0005975">
    <property type="term" value="P:carbohydrate metabolic process"/>
    <property type="evidence" value="ECO:0007669"/>
    <property type="project" value="InterPro"/>
</dbReference>
<protein>
    <recommendedName>
        <fullName evidence="8">ChbG/HpnK family deacetylase</fullName>
    </recommendedName>
</protein>